<proteinExistence type="inferred from homology"/>
<comment type="subcellular location">
    <subcellularLocation>
        <location evidence="1">Cell membrane</location>
    </subcellularLocation>
</comment>
<keyword evidence="14" id="KW-0511">Multifunctional enzyme</keyword>
<keyword evidence="12" id="KW-0573">Peptidoglycan synthesis</keyword>
<dbReference type="GO" id="GO:0006508">
    <property type="term" value="P:proteolysis"/>
    <property type="evidence" value="ECO:0007669"/>
    <property type="project" value="UniProtKB-KW"/>
</dbReference>
<comment type="similarity">
    <text evidence="4">In the N-terminal section; belongs to the glycosyltransferase 51 family.</text>
</comment>
<dbReference type="Pfam" id="PF00912">
    <property type="entry name" value="Transgly"/>
    <property type="match status" value="1"/>
</dbReference>
<keyword evidence="13 18" id="KW-0472">Membrane</keyword>
<evidence type="ECO:0000256" key="16">
    <source>
        <dbReference type="ARBA" id="ARBA00034000"/>
    </source>
</evidence>
<dbReference type="SUPFAM" id="SSF56601">
    <property type="entry name" value="beta-lactamase/transpeptidase-like"/>
    <property type="match status" value="1"/>
</dbReference>
<accession>A0A1M6HWR2</accession>
<dbReference type="InterPro" id="IPR012338">
    <property type="entry name" value="Beta-lactam/transpept-like"/>
</dbReference>
<evidence type="ECO:0000256" key="6">
    <source>
        <dbReference type="ARBA" id="ARBA00022645"/>
    </source>
</evidence>
<keyword evidence="15" id="KW-0961">Cell wall biogenesis/degradation</keyword>
<keyword evidence="6" id="KW-0121">Carboxypeptidase</keyword>
<keyword evidence="9" id="KW-0808">Transferase</keyword>
<evidence type="ECO:0000256" key="1">
    <source>
        <dbReference type="ARBA" id="ARBA00004236"/>
    </source>
</evidence>
<evidence type="ECO:0000256" key="15">
    <source>
        <dbReference type="ARBA" id="ARBA00023316"/>
    </source>
</evidence>
<evidence type="ECO:0000256" key="12">
    <source>
        <dbReference type="ARBA" id="ARBA00022984"/>
    </source>
</evidence>
<dbReference type="PANTHER" id="PTHR32282">
    <property type="entry name" value="BINDING PROTEIN TRANSPEPTIDASE, PUTATIVE-RELATED"/>
    <property type="match status" value="1"/>
</dbReference>
<protein>
    <submittedName>
        <fullName evidence="20">Transglycosylase</fullName>
    </submittedName>
</protein>
<dbReference type="InterPro" id="IPR036950">
    <property type="entry name" value="PBP_transglycosylase"/>
</dbReference>
<dbReference type="InParanoid" id="A0A1M6HWR2"/>
<name>A0A1M6HWR2_9BACT</name>
<feature type="domain" description="Glycosyl transferase family 51" evidence="19">
    <location>
        <begin position="72"/>
        <end position="245"/>
    </location>
</feature>
<keyword evidence="21" id="KW-1185">Reference proteome</keyword>
<dbReference type="PANTHER" id="PTHR32282:SF11">
    <property type="entry name" value="PENICILLIN-BINDING PROTEIN 1B"/>
    <property type="match status" value="1"/>
</dbReference>
<dbReference type="EMBL" id="FQYR01000003">
    <property type="protein sequence ID" value="SHJ26635.1"/>
    <property type="molecule type" value="Genomic_DNA"/>
</dbReference>
<evidence type="ECO:0000256" key="4">
    <source>
        <dbReference type="ARBA" id="ARBA00007739"/>
    </source>
</evidence>
<evidence type="ECO:0000256" key="5">
    <source>
        <dbReference type="ARBA" id="ARBA00022475"/>
    </source>
</evidence>
<dbReference type="GO" id="GO:0009002">
    <property type="term" value="F:serine-type D-Ala-D-Ala carboxypeptidase activity"/>
    <property type="evidence" value="ECO:0007669"/>
    <property type="project" value="UniProtKB-EC"/>
</dbReference>
<dbReference type="RefSeq" id="WP_143183208.1">
    <property type="nucleotide sequence ID" value="NZ_FQYR01000003.1"/>
</dbReference>
<dbReference type="GO" id="GO:0071555">
    <property type="term" value="P:cell wall organization"/>
    <property type="evidence" value="ECO:0007669"/>
    <property type="project" value="UniProtKB-KW"/>
</dbReference>
<evidence type="ECO:0000313" key="21">
    <source>
        <dbReference type="Proteomes" id="UP000184510"/>
    </source>
</evidence>
<dbReference type="Gene3D" id="3.40.710.10">
    <property type="entry name" value="DD-peptidase/beta-lactamase superfamily"/>
    <property type="match status" value="2"/>
</dbReference>
<dbReference type="InterPro" id="IPR050396">
    <property type="entry name" value="Glycosyltr_51/Transpeptidase"/>
</dbReference>
<organism evidence="20 21">
    <name type="scientific">Rubritalea squalenifaciens DSM 18772</name>
    <dbReference type="NCBI Taxonomy" id="1123071"/>
    <lineage>
        <taxon>Bacteria</taxon>
        <taxon>Pseudomonadati</taxon>
        <taxon>Verrucomicrobiota</taxon>
        <taxon>Verrucomicrobiia</taxon>
        <taxon>Verrucomicrobiales</taxon>
        <taxon>Rubritaleaceae</taxon>
        <taxon>Rubritalea</taxon>
    </lineage>
</organism>
<evidence type="ECO:0000256" key="8">
    <source>
        <dbReference type="ARBA" id="ARBA00022676"/>
    </source>
</evidence>
<comment type="similarity">
    <text evidence="3">In the C-terminal section; belongs to the transpeptidase family.</text>
</comment>
<evidence type="ECO:0000259" key="19">
    <source>
        <dbReference type="Pfam" id="PF00912"/>
    </source>
</evidence>
<evidence type="ECO:0000256" key="11">
    <source>
        <dbReference type="ARBA" id="ARBA00022960"/>
    </source>
</evidence>
<dbReference type="GO" id="GO:0008955">
    <property type="term" value="F:peptidoglycan glycosyltransferase activity"/>
    <property type="evidence" value="ECO:0007669"/>
    <property type="project" value="UniProtKB-EC"/>
</dbReference>
<keyword evidence="18" id="KW-0812">Transmembrane</keyword>
<comment type="pathway">
    <text evidence="2">Cell wall biogenesis; peptidoglycan biosynthesis.</text>
</comment>
<dbReference type="GO" id="GO:0009252">
    <property type="term" value="P:peptidoglycan biosynthetic process"/>
    <property type="evidence" value="ECO:0007669"/>
    <property type="project" value="UniProtKB-KW"/>
</dbReference>
<evidence type="ECO:0000256" key="14">
    <source>
        <dbReference type="ARBA" id="ARBA00023268"/>
    </source>
</evidence>
<dbReference type="SUPFAM" id="SSF53955">
    <property type="entry name" value="Lysozyme-like"/>
    <property type="match status" value="1"/>
</dbReference>
<dbReference type="GO" id="GO:0008360">
    <property type="term" value="P:regulation of cell shape"/>
    <property type="evidence" value="ECO:0007669"/>
    <property type="project" value="UniProtKB-KW"/>
</dbReference>
<dbReference type="FunFam" id="1.10.3810.10:FF:000001">
    <property type="entry name" value="Penicillin-binding protein 1A"/>
    <property type="match status" value="1"/>
</dbReference>
<evidence type="ECO:0000256" key="7">
    <source>
        <dbReference type="ARBA" id="ARBA00022670"/>
    </source>
</evidence>
<evidence type="ECO:0000256" key="10">
    <source>
        <dbReference type="ARBA" id="ARBA00022801"/>
    </source>
</evidence>
<dbReference type="GO" id="GO:0030288">
    <property type="term" value="C:outer membrane-bounded periplasmic space"/>
    <property type="evidence" value="ECO:0007669"/>
    <property type="project" value="TreeGrafter"/>
</dbReference>
<keyword evidence="8" id="KW-0328">Glycosyltransferase</keyword>
<feature type="transmembrane region" description="Helical" evidence="18">
    <location>
        <begin position="20"/>
        <end position="47"/>
    </location>
</feature>
<keyword evidence="10" id="KW-0378">Hydrolase</keyword>
<reference evidence="20 21" key="1">
    <citation type="submission" date="2016-11" db="EMBL/GenBank/DDBJ databases">
        <authorList>
            <person name="Jaros S."/>
            <person name="Januszkiewicz K."/>
            <person name="Wedrychowicz H."/>
        </authorList>
    </citation>
    <scope>NUCLEOTIDE SEQUENCE [LARGE SCALE GENOMIC DNA]</scope>
    <source>
        <strain evidence="20 21">DSM 18772</strain>
    </source>
</reference>
<evidence type="ECO:0000256" key="2">
    <source>
        <dbReference type="ARBA" id="ARBA00004752"/>
    </source>
</evidence>
<evidence type="ECO:0000256" key="17">
    <source>
        <dbReference type="ARBA" id="ARBA00049902"/>
    </source>
</evidence>
<dbReference type="InterPro" id="IPR001264">
    <property type="entry name" value="Glyco_trans_51"/>
</dbReference>
<dbReference type="AlphaFoldDB" id="A0A1M6HWR2"/>
<evidence type="ECO:0000256" key="9">
    <source>
        <dbReference type="ARBA" id="ARBA00022679"/>
    </source>
</evidence>
<dbReference type="OrthoDB" id="9766909at2"/>
<dbReference type="InterPro" id="IPR023346">
    <property type="entry name" value="Lysozyme-like_dom_sf"/>
</dbReference>
<dbReference type="STRING" id="1123071.SAMN02745181_1600"/>
<evidence type="ECO:0000256" key="3">
    <source>
        <dbReference type="ARBA" id="ARBA00007090"/>
    </source>
</evidence>
<keyword evidence="18" id="KW-1133">Transmembrane helix</keyword>
<keyword evidence="7" id="KW-0645">Protease</keyword>
<evidence type="ECO:0000256" key="13">
    <source>
        <dbReference type="ARBA" id="ARBA00023136"/>
    </source>
</evidence>
<dbReference type="Proteomes" id="UP000184510">
    <property type="component" value="Unassembled WGS sequence"/>
</dbReference>
<comment type="catalytic activity">
    <reaction evidence="16">
        <text>Preferential cleavage: (Ac)2-L-Lys-D-Ala-|-D-Ala. Also transpeptidation of peptidyl-alanyl moieties that are N-acyl substituents of D-alanine.</text>
        <dbReference type="EC" id="3.4.16.4"/>
    </reaction>
</comment>
<sequence>MSWKPTKKKSRLPRWIPEWLKVCINVCFRLFLVGLVAFLAIASYFYYKASQFDLDEVANLDQHSVLLDAHGEELAVLGNASNKIATYEDLPEDLKNALLAREDSRFFEHCGVDFYGLGRATVRNIKDLSFTQGASTLTMQLARNTYEIREKSLQRKLLEIALTLRIEAKYDKDEIMSYYLNRIYFGEGCYSIEEAAQHYFGVPTSELDLGQCAMIVGIIRGPHIFNPHNNLQAAIEQRNQVLARMVDIGKITQDQAEAAMKAPLKISKKNDEISARNYAQGAIISHLSTIIDEQKITEGGLKVATTIDAKLQTSCEKSITSLVAETPDLQAASIIIDNKTGAILSIVGGRDYRTHQFNIALKGKTELGDAFTPFIYLAALERRQLPIKNQPVKTGKQIGKKETISIAKRLGLNGIFLESDIYNGSVLVSPLQAVTAFSVIGNEGSRPQTHFIKDIKTAKDLTIFKNSPESVQVVEAGNSAECLKLLSKQGKVYRYTSSSTSKRSLWVMATNKAQTAVIWVGYDIPRDIPNRKQLLSEMNELITQWLK</sequence>
<evidence type="ECO:0000313" key="20">
    <source>
        <dbReference type="EMBL" id="SHJ26635.1"/>
    </source>
</evidence>
<evidence type="ECO:0000256" key="18">
    <source>
        <dbReference type="SAM" id="Phobius"/>
    </source>
</evidence>
<comment type="catalytic activity">
    <reaction evidence="17">
        <text>[GlcNAc-(1-&gt;4)-Mur2Ac(oyl-L-Ala-gamma-D-Glu-L-Lys-D-Ala-D-Ala)](n)-di-trans,octa-cis-undecaprenyl diphosphate + beta-D-GlcNAc-(1-&gt;4)-Mur2Ac(oyl-L-Ala-gamma-D-Glu-L-Lys-D-Ala-D-Ala)-di-trans,octa-cis-undecaprenyl diphosphate = [GlcNAc-(1-&gt;4)-Mur2Ac(oyl-L-Ala-gamma-D-Glu-L-Lys-D-Ala-D-Ala)](n+1)-di-trans,octa-cis-undecaprenyl diphosphate + di-trans,octa-cis-undecaprenyl diphosphate + H(+)</text>
        <dbReference type="Rhea" id="RHEA:23708"/>
        <dbReference type="Rhea" id="RHEA-COMP:9602"/>
        <dbReference type="Rhea" id="RHEA-COMP:9603"/>
        <dbReference type="ChEBI" id="CHEBI:15378"/>
        <dbReference type="ChEBI" id="CHEBI:58405"/>
        <dbReference type="ChEBI" id="CHEBI:60033"/>
        <dbReference type="ChEBI" id="CHEBI:78435"/>
        <dbReference type="EC" id="2.4.99.28"/>
    </reaction>
</comment>
<keyword evidence="5" id="KW-1003">Cell membrane</keyword>
<gene>
    <name evidence="20" type="ORF">SAMN02745181_1600</name>
</gene>
<keyword evidence="11" id="KW-0133">Cell shape</keyword>
<dbReference type="Gene3D" id="1.10.3810.10">
    <property type="entry name" value="Biosynthetic peptidoglycan transglycosylase-like"/>
    <property type="match status" value="1"/>
</dbReference>